<dbReference type="InterPro" id="IPR050245">
    <property type="entry name" value="PrsA_foldase"/>
</dbReference>
<dbReference type="InterPro" id="IPR000297">
    <property type="entry name" value="PPIase_PpiC"/>
</dbReference>
<keyword evidence="1 3" id="KW-0413">Isomerase</keyword>
<dbReference type="InterPro" id="IPR023058">
    <property type="entry name" value="PPIase_PpiC_CS"/>
</dbReference>
<keyword evidence="1" id="KW-0697">Rotamase</keyword>
<dbReference type="RefSeq" id="WP_212692842.1">
    <property type="nucleotide sequence ID" value="NZ_CAJXUH010000006.1"/>
</dbReference>
<dbReference type="EMBL" id="CP058561">
    <property type="protein sequence ID" value="QUH28625.1"/>
    <property type="molecule type" value="Genomic_DNA"/>
</dbReference>
<sequence>MDNNVLAKVEGIEITKEHLMNIMRSLPQQQMMEVSTVEGRKRLLDELVAAELFYLEASANKLDEEEEFKKILEEATHSLLQRFAIQKLLEKVTVSEEDMKAYYDSNRKSFVSSEEVRAKHILVKEEEEANRIRKEIEEGKAFDEAAKEYSTCPSKDKGGDLGFFGKGRMVPEFDKAAFELKVGELSDVVKTQFGYHLIIVEEKKEAAIKTFEQVQEQIKQTLLRNEQTKVYTDKFNALKEQYNVEINEDGLK</sequence>
<dbReference type="SUPFAM" id="SSF109998">
    <property type="entry name" value="Triger factor/SurA peptide-binding domain-like"/>
    <property type="match status" value="1"/>
</dbReference>
<dbReference type="PANTHER" id="PTHR47245:SF2">
    <property type="entry name" value="PEPTIDYL-PROLYL CIS-TRANS ISOMERASE HP_0175-RELATED"/>
    <property type="match status" value="1"/>
</dbReference>
<name>A0A8J8M9K0_9FIRM</name>
<evidence type="ECO:0000259" key="2">
    <source>
        <dbReference type="PROSITE" id="PS50198"/>
    </source>
</evidence>
<evidence type="ECO:0000313" key="4">
    <source>
        <dbReference type="Proteomes" id="UP000677305"/>
    </source>
</evidence>
<feature type="domain" description="PpiC" evidence="2">
    <location>
        <begin position="113"/>
        <end position="202"/>
    </location>
</feature>
<dbReference type="SUPFAM" id="SSF54534">
    <property type="entry name" value="FKBP-like"/>
    <property type="match status" value="1"/>
</dbReference>
<dbReference type="KEGG" id="vgu:HYG85_06730"/>
<accession>A0A8J8M9K0</accession>
<dbReference type="InterPro" id="IPR046357">
    <property type="entry name" value="PPIase_dom_sf"/>
</dbReference>
<keyword evidence="4" id="KW-1185">Reference proteome</keyword>
<dbReference type="Proteomes" id="UP000677305">
    <property type="component" value="Chromosome"/>
</dbReference>
<dbReference type="Pfam" id="PF00639">
    <property type="entry name" value="Rotamase"/>
    <property type="match status" value="1"/>
</dbReference>
<dbReference type="Gene3D" id="3.10.50.40">
    <property type="match status" value="1"/>
</dbReference>
<dbReference type="PANTHER" id="PTHR47245">
    <property type="entry name" value="PEPTIDYLPROLYL ISOMERASE"/>
    <property type="match status" value="1"/>
</dbReference>
<proteinExistence type="predicted"/>
<evidence type="ECO:0000256" key="1">
    <source>
        <dbReference type="PROSITE-ProRule" id="PRU00278"/>
    </source>
</evidence>
<dbReference type="AlphaFoldDB" id="A0A8J8M9K0"/>
<gene>
    <name evidence="3" type="ORF">HYG85_06730</name>
</gene>
<dbReference type="PROSITE" id="PS50198">
    <property type="entry name" value="PPIC_PPIASE_2"/>
    <property type="match status" value="1"/>
</dbReference>
<evidence type="ECO:0000313" key="3">
    <source>
        <dbReference type="EMBL" id="QUH28625.1"/>
    </source>
</evidence>
<protein>
    <submittedName>
        <fullName evidence="3">Peptidylprolyl isomerase</fullName>
    </submittedName>
</protein>
<organism evidence="3 4">
    <name type="scientific">Vallitalea guaymasensis</name>
    <dbReference type="NCBI Taxonomy" id="1185412"/>
    <lineage>
        <taxon>Bacteria</taxon>
        <taxon>Bacillati</taxon>
        <taxon>Bacillota</taxon>
        <taxon>Clostridia</taxon>
        <taxon>Lachnospirales</taxon>
        <taxon>Vallitaleaceae</taxon>
        <taxon>Vallitalea</taxon>
    </lineage>
</organism>
<dbReference type="InterPro" id="IPR027304">
    <property type="entry name" value="Trigger_fact/SurA_dom_sf"/>
</dbReference>
<reference evidence="3 4" key="1">
    <citation type="submission" date="2020-07" db="EMBL/GenBank/DDBJ databases">
        <title>Vallitalea guaymasensis genome.</title>
        <authorList>
            <person name="Postec A."/>
        </authorList>
    </citation>
    <scope>NUCLEOTIDE SEQUENCE [LARGE SCALE GENOMIC DNA]</scope>
    <source>
        <strain evidence="3 4">Ra1766G1</strain>
    </source>
</reference>
<dbReference type="PROSITE" id="PS01096">
    <property type="entry name" value="PPIC_PPIASE_1"/>
    <property type="match status" value="1"/>
</dbReference>
<dbReference type="Gene3D" id="1.10.8.1040">
    <property type="match status" value="1"/>
</dbReference>
<dbReference type="GO" id="GO:0003755">
    <property type="term" value="F:peptidyl-prolyl cis-trans isomerase activity"/>
    <property type="evidence" value="ECO:0007669"/>
    <property type="project" value="UniProtKB-KW"/>
</dbReference>